<dbReference type="EMBL" id="AZEC01000003">
    <property type="protein sequence ID" value="KRL13867.1"/>
    <property type="molecule type" value="Genomic_DNA"/>
</dbReference>
<dbReference type="InterPro" id="IPR029044">
    <property type="entry name" value="Nucleotide-diphossugar_trans"/>
</dbReference>
<dbReference type="PATRIC" id="fig|1423792.3.peg.1927"/>
<keyword evidence="1" id="KW-0328">Glycosyltransferase</keyword>
<comment type="caution">
    <text evidence="4">The sequence shown here is derived from an EMBL/GenBank/DDBJ whole genome shotgun (WGS) entry which is preliminary data.</text>
</comment>
<dbReference type="Gene3D" id="3.90.550.10">
    <property type="entry name" value="Spore Coat Polysaccharide Biosynthesis Protein SpsA, Chain A"/>
    <property type="match status" value="1"/>
</dbReference>
<feature type="domain" description="Glycosyltransferase 2-like" evidence="3">
    <location>
        <begin position="6"/>
        <end position="135"/>
    </location>
</feature>
<evidence type="ECO:0000256" key="2">
    <source>
        <dbReference type="ARBA" id="ARBA00022679"/>
    </source>
</evidence>
<evidence type="ECO:0000313" key="5">
    <source>
        <dbReference type="Proteomes" id="UP000051330"/>
    </source>
</evidence>
<dbReference type="Pfam" id="PF00535">
    <property type="entry name" value="Glycos_transf_2"/>
    <property type="match status" value="1"/>
</dbReference>
<keyword evidence="2 4" id="KW-0808">Transferase</keyword>
<keyword evidence="5" id="KW-1185">Reference proteome</keyword>
<evidence type="ECO:0000256" key="1">
    <source>
        <dbReference type="ARBA" id="ARBA00022676"/>
    </source>
</evidence>
<sequence>MQPLVSVIVPAYNLETLLNRSVQSILQQTYHNLEVIIVDDGSTDQTSAVAQEFARLDSRVQLVQMPTNVGISRTRNAGLAAATGDFLAFADGDDWVEPNQIEWYMDQFAAHPEVAMVSCGFIKEPLGKRSRIRKRGIVDQKTMVNYVNRMNSPIGGYLWNKCYRRALISKHRLRFDTDVALMEDQLFNTRYILLGDYYYLSNEPLYHYVQRDDSAIHKGINRAKKARDIVVVNARIQHVINVARANQDRSRAHKKALTNKVNINE</sequence>
<dbReference type="InterPro" id="IPR001173">
    <property type="entry name" value="Glyco_trans_2-like"/>
</dbReference>
<dbReference type="STRING" id="1423792.FD09_GL001900"/>
<dbReference type="RefSeq" id="WP_057818808.1">
    <property type="nucleotide sequence ID" value="NZ_AZEC01000003.1"/>
</dbReference>
<organism evidence="4 5">
    <name type="scientific">Schleiferilactobacillus perolens DSM 12744</name>
    <dbReference type="NCBI Taxonomy" id="1423792"/>
    <lineage>
        <taxon>Bacteria</taxon>
        <taxon>Bacillati</taxon>
        <taxon>Bacillota</taxon>
        <taxon>Bacilli</taxon>
        <taxon>Lactobacillales</taxon>
        <taxon>Lactobacillaceae</taxon>
        <taxon>Schleiferilactobacillus</taxon>
    </lineage>
</organism>
<evidence type="ECO:0000259" key="3">
    <source>
        <dbReference type="Pfam" id="PF00535"/>
    </source>
</evidence>
<dbReference type="PANTHER" id="PTHR22916">
    <property type="entry name" value="GLYCOSYLTRANSFERASE"/>
    <property type="match status" value="1"/>
</dbReference>
<dbReference type="Proteomes" id="UP000051330">
    <property type="component" value="Unassembled WGS sequence"/>
</dbReference>
<dbReference type="CDD" id="cd00761">
    <property type="entry name" value="Glyco_tranf_GTA_type"/>
    <property type="match status" value="1"/>
</dbReference>
<dbReference type="SUPFAM" id="SSF53448">
    <property type="entry name" value="Nucleotide-diphospho-sugar transferases"/>
    <property type="match status" value="1"/>
</dbReference>
<accession>A0A0R1NA99</accession>
<evidence type="ECO:0000313" key="4">
    <source>
        <dbReference type="EMBL" id="KRL13867.1"/>
    </source>
</evidence>
<dbReference type="GO" id="GO:0016757">
    <property type="term" value="F:glycosyltransferase activity"/>
    <property type="evidence" value="ECO:0007669"/>
    <property type="project" value="UniProtKB-KW"/>
</dbReference>
<dbReference type="PANTHER" id="PTHR22916:SF51">
    <property type="entry name" value="GLYCOSYLTRANSFERASE EPSH-RELATED"/>
    <property type="match status" value="1"/>
</dbReference>
<reference evidence="4 5" key="1">
    <citation type="journal article" date="2015" name="Genome Announc.">
        <title>Expanding the biotechnology potential of lactobacilli through comparative genomics of 213 strains and associated genera.</title>
        <authorList>
            <person name="Sun Z."/>
            <person name="Harris H.M."/>
            <person name="McCann A."/>
            <person name="Guo C."/>
            <person name="Argimon S."/>
            <person name="Zhang W."/>
            <person name="Yang X."/>
            <person name="Jeffery I.B."/>
            <person name="Cooney J.C."/>
            <person name="Kagawa T.F."/>
            <person name="Liu W."/>
            <person name="Song Y."/>
            <person name="Salvetti E."/>
            <person name="Wrobel A."/>
            <person name="Rasinkangas P."/>
            <person name="Parkhill J."/>
            <person name="Rea M.C."/>
            <person name="O'Sullivan O."/>
            <person name="Ritari J."/>
            <person name="Douillard F.P."/>
            <person name="Paul Ross R."/>
            <person name="Yang R."/>
            <person name="Briner A.E."/>
            <person name="Felis G.E."/>
            <person name="de Vos W.M."/>
            <person name="Barrangou R."/>
            <person name="Klaenhammer T.R."/>
            <person name="Caufield P.W."/>
            <person name="Cui Y."/>
            <person name="Zhang H."/>
            <person name="O'Toole P.W."/>
        </authorList>
    </citation>
    <scope>NUCLEOTIDE SEQUENCE [LARGE SCALE GENOMIC DNA]</scope>
    <source>
        <strain evidence="4 5">DSM 12744</strain>
    </source>
</reference>
<protein>
    <submittedName>
        <fullName evidence="4">Glycosyltransferase-like protein</fullName>
    </submittedName>
</protein>
<proteinExistence type="predicted"/>
<dbReference type="AlphaFoldDB" id="A0A0R1NA99"/>
<name>A0A0R1NA99_9LACO</name>
<gene>
    <name evidence="4" type="ORF">FD09_GL001900</name>
</gene>